<dbReference type="PROSITE" id="PS50157">
    <property type="entry name" value="ZINC_FINGER_C2H2_2"/>
    <property type="match status" value="3"/>
</dbReference>
<dbReference type="InterPro" id="IPR012934">
    <property type="entry name" value="Znf_AD"/>
</dbReference>
<evidence type="ECO:0000259" key="6">
    <source>
        <dbReference type="PROSITE" id="PS50157"/>
    </source>
</evidence>
<accession>A0ABQ9JA98</accession>
<evidence type="ECO:0000256" key="2">
    <source>
        <dbReference type="ARBA" id="ARBA00022737"/>
    </source>
</evidence>
<evidence type="ECO:0000256" key="1">
    <source>
        <dbReference type="ARBA" id="ARBA00022723"/>
    </source>
</evidence>
<dbReference type="SMART" id="SM00355">
    <property type="entry name" value="ZnF_C2H2"/>
    <property type="match status" value="6"/>
</dbReference>
<protein>
    <recommendedName>
        <fullName evidence="6">C2H2-type domain-containing protein</fullName>
    </recommendedName>
</protein>
<evidence type="ECO:0000313" key="8">
    <source>
        <dbReference type="Proteomes" id="UP001162164"/>
    </source>
</evidence>
<keyword evidence="8" id="KW-1185">Reference proteome</keyword>
<dbReference type="SMART" id="SM00868">
    <property type="entry name" value="zf-AD"/>
    <property type="match status" value="2"/>
</dbReference>
<dbReference type="SUPFAM" id="SSF57716">
    <property type="entry name" value="Glucocorticoid receptor-like (DNA-binding domain)"/>
    <property type="match status" value="1"/>
</dbReference>
<comment type="caution">
    <text evidence="7">The sequence shown here is derived from an EMBL/GenBank/DDBJ whole genome shotgun (WGS) entry which is preliminary data.</text>
</comment>
<evidence type="ECO:0000256" key="5">
    <source>
        <dbReference type="PROSITE-ProRule" id="PRU00042"/>
    </source>
</evidence>
<dbReference type="InterPro" id="IPR013087">
    <property type="entry name" value="Znf_C2H2_type"/>
</dbReference>
<gene>
    <name evidence="7" type="ORF">NQ317_011030</name>
</gene>
<name>A0ABQ9JA98_9CUCU</name>
<evidence type="ECO:0000313" key="7">
    <source>
        <dbReference type="EMBL" id="KAJ8975078.1"/>
    </source>
</evidence>
<feature type="domain" description="C2H2-type" evidence="6">
    <location>
        <begin position="386"/>
        <end position="413"/>
    </location>
</feature>
<feature type="domain" description="C2H2-type" evidence="6">
    <location>
        <begin position="479"/>
        <end position="506"/>
    </location>
</feature>
<feature type="domain" description="C2H2-type" evidence="6">
    <location>
        <begin position="417"/>
        <end position="444"/>
    </location>
</feature>
<dbReference type="Gene3D" id="3.30.160.60">
    <property type="entry name" value="Classic Zinc Finger"/>
    <property type="match status" value="2"/>
</dbReference>
<keyword evidence="1" id="KW-0479">Metal-binding</keyword>
<organism evidence="7 8">
    <name type="scientific">Molorchus minor</name>
    <dbReference type="NCBI Taxonomy" id="1323400"/>
    <lineage>
        <taxon>Eukaryota</taxon>
        <taxon>Metazoa</taxon>
        <taxon>Ecdysozoa</taxon>
        <taxon>Arthropoda</taxon>
        <taxon>Hexapoda</taxon>
        <taxon>Insecta</taxon>
        <taxon>Pterygota</taxon>
        <taxon>Neoptera</taxon>
        <taxon>Endopterygota</taxon>
        <taxon>Coleoptera</taxon>
        <taxon>Polyphaga</taxon>
        <taxon>Cucujiformia</taxon>
        <taxon>Chrysomeloidea</taxon>
        <taxon>Cerambycidae</taxon>
        <taxon>Lamiinae</taxon>
        <taxon>Monochamini</taxon>
        <taxon>Molorchus</taxon>
    </lineage>
</organism>
<dbReference type="PANTHER" id="PTHR24379:SF121">
    <property type="entry name" value="C2H2-TYPE DOMAIN-CONTAINING PROTEIN"/>
    <property type="match status" value="1"/>
</dbReference>
<dbReference type="InterPro" id="IPR036236">
    <property type="entry name" value="Znf_C2H2_sf"/>
</dbReference>
<evidence type="ECO:0000256" key="3">
    <source>
        <dbReference type="ARBA" id="ARBA00022771"/>
    </source>
</evidence>
<evidence type="ECO:0000256" key="4">
    <source>
        <dbReference type="ARBA" id="ARBA00022833"/>
    </source>
</evidence>
<keyword evidence="2" id="KW-0677">Repeat</keyword>
<proteinExistence type="predicted"/>
<dbReference type="PANTHER" id="PTHR24379">
    <property type="entry name" value="KRAB AND ZINC FINGER DOMAIN-CONTAINING"/>
    <property type="match status" value="1"/>
</dbReference>
<keyword evidence="4" id="KW-0862">Zinc</keyword>
<keyword evidence="3 5" id="KW-0863">Zinc-finger</keyword>
<dbReference type="EMBL" id="JAPWTJ010000882">
    <property type="protein sequence ID" value="KAJ8975078.1"/>
    <property type="molecule type" value="Genomic_DNA"/>
</dbReference>
<dbReference type="SUPFAM" id="SSF57667">
    <property type="entry name" value="beta-beta-alpha zinc fingers"/>
    <property type="match status" value="1"/>
</dbReference>
<dbReference type="Proteomes" id="UP001162164">
    <property type="component" value="Unassembled WGS sequence"/>
</dbReference>
<reference evidence="7" key="1">
    <citation type="journal article" date="2023" name="Insect Mol. Biol.">
        <title>Genome sequencing provides insights into the evolution of gene families encoding plant cell wall-degrading enzymes in longhorned beetles.</title>
        <authorList>
            <person name="Shin N.R."/>
            <person name="Okamura Y."/>
            <person name="Kirsch R."/>
            <person name="Pauchet Y."/>
        </authorList>
    </citation>
    <scope>NUCLEOTIDE SEQUENCE</scope>
    <source>
        <strain evidence="7">MMC_N1</strain>
    </source>
</reference>
<sequence length="513" mass="58617">MQNAKYICRLCFTELGGGVGLIGEYMKQIFEVLLLNVNFAVSENPVICRNCADLAWRAFTFKSRCISTEGIILSYADAKGVATLDMKWIYHTGMACEVAKNINVCRFCIACMGEGDYLCLENIKLPEKWLEQFLPEILSCHSCSDHLNAFHIVRPVVCVPCVDLLTNYFKFASTSASVEEILNEYCQQEGTSSNGFVNFKDVVRFFREETARRAVTCSESIVKETLSSDDDTNFNETDIKIEEHYLKDEVGTALPNESERSAEDSKLGNLENGDITCAVCTDLINANGAVDKKSAEVEIYKCGTCSFTAKRKAIINSHRLVHSSKTLQGDILKFKAKHPDFKTAHAHKNSEVTTYKCVKCEYKTKCQQNFERHNLVHKNPAEATMYECFTCGFKTKHQKNLKRHRVVHKNASEVTMYKCNKCKFKTKHKWYLKTHSRLHMKASEMTMHKCCKCEFKTRDKSNFKKHGLVHKNTSEVTMYKCNKCEFKTKHQMSLKRHSLIHKSTSRGDHVQVL</sequence>